<dbReference type="EMBL" id="JAASRM010000001">
    <property type="protein sequence ID" value="NIK87201.1"/>
    <property type="molecule type" value="Genomic_DNA"/>
</dbReference>
<dbReference type="InterPro" id="IPR037066">
    <property type="entry name" value="Plug_dom_sf"/>
</dbReference>
<feature type="domain" description="TonB-dependent receptor plug" evidence="7">
    <location>
        <begin position="52"/>
        <end position="167"/>
    </location>
</feature>
<dbReference type="Pfam" id="PF00593">
    <property type="entry name" value="TonB_dep_Rec_b-barrel"/>
    <property type="match status" value="1"/>
</dbReference>
<dbReference type="RefSeq" id="WP_167080595.1">
    <property type="nucleotide sequence ID" value="NZ_BAAADC010000001.1"/>
</dbReference>
<evidence type="ECO:0000256" key="1">
    <source>
        <dbReference type="ARBA" id="ARBA00004442"/>
    </source>
</evidence>
<comment type="caution">
    <text evidence="8">The sequence shown here is derived from an EMBL/GenBank/DDBJ whole genome shotgun (WGS) entry which is preliminary data.</text>
</comment>
<organism evidence="8 9">
    <name type="scientific">Rhizomicrobium palustre</name>
    <dbReference type="NCBI Taxonomy" id="189966"/>
    <lineage>
        <taxon>Bacteria</taxon>
        <taxon>Pseudomonadati</taxon>
        <taxon>Pseudomonadota</taxon>
        <taxon>Alphaproteobacteria</taxon>
        <taxon>Micropepsales</taxon>
        <taxon>Micropepsaceae</taxon>
        <taxon>Rhizomicrobium</taxon>
    </lineage>
</organism>
<reference evidence="8 9" key="1">
    <citation type="submission" date="2020-03" db="EMBL/GenBank/DDBJ databases">
        <title>Genomic Encyclopedia of Type Strains, Phase IV (KMG-IV): sequencing the most valuable type-strain genomes for metagenomic binning, comparative biology and taxonomic classification.</title>
        <authorList>
            <person name="Goeker M."/>
        </authorList>
    </citation>
    <scope>NUCLEOTIDE SEQUENCE [LARGE SCALE GENOMIC DNA]</scope>
    <source>
        <strain evidence="8 9">DSM 19867</strain>
    </source>
</reference>
<dbReference type="InterPro" id="IPR000531">
    <property type="entry name" value="Beta-barrel_TonB"/>
</dbReference>
<gene>
    <name evidence="8" type="ORF">FHS83_000519</name>
</gene>
<keyword evidence="4" id="KW-0798">TonB box</keyword>
<dbReference type="SUPFAM" id="SSF56935">
    <property type="entry name" value="Porins"/>
    <property type="match status" value="1"/>
</dbReference>
<evidence type="ECO:0000256" key="4">
    <source>
        <dbReference type="RuleBase" id="RU003357"/>
    </source>
</evidence>
<dbReference type="NCBIfam" id="TIGR01782">
    <property type="entry name" value="TonB-Xanth-Caul"/>
    <property type="match status" value="1"/>
</dbReference>
<keyword evidence="5" id="KW-0732">Signal</keyword>
<evidence type="ECO:0000259" key="6">
    <source>
        <dbReference type="Pfam" id="PF00593"/>
    </source>
</evidence>
<name>A0A846MVL7_9PROT</name>
<dbReference type="PANTHER" id="PTHR40980">
    <property type="entry name" value="PLUG DOMAIN-CONTAINING PROTEIN"/>
    <property type="match status" value="1"/>
</dbReference>
<evidence type="ECO:0000256" key="5">
    <source>
        <dbReference type="SAM" id="SignalP"/>
    </source>
</evidence>
<dbReference type="InterPro" id="IPR010104">
    <property type="entry name" value="TonB_rcpt_bac"/>
</dbReference>
<protein>
    <submittedName>
        <fullName evidence="8">TonB-dependent receptor</fullName>
    </submittedName>
</protein>
<feature type="chain" id="PRO_5032886806" evidence="5">
    <location>
        <begin position="27"/>
        <end position="1047"/>
    </location>
</feature>
<feature type="domain" description="TonB-dependent receptor-like beta-barrel" evidence="6">
    <location>
        <begin position="459"/>
        <end position="1014"/>
    </location>
</feature>
<feature type="signal peptide" evidence="5">
    <location>
        <begin position="1"/>
        <end position="26"/>
    </location>
</feature>
<comment type="subcellular location">
    <subcellularLocation>
        <location evidence="1 4">Cell outer membrane</location>
    </subcellularLocation>
</comment>
<dbReference type="Gene3D" id="2.40.170.20">
    <property type="entry name" value="TonB-dependent receptor, beta-barrel domain"/>
    <property type="match status" value="1"/>
</dbReference>
<evidence type="ECO:0000313" key="9">
    <source>
        <dbReference type="Proteomes" id="UP000570514"/>
    </source>
</evidence>
<evidence type="ECO:0000313" key="8">
    <source>
        <dbReference type="EMBL" id="NIK87201.1"/>
    </source>
</evidence>
<evidence type="ECO:0000256" key="3">
    <source>
        <dbReference type="ARBA" id="ARBA00023237"/>
    </source>
</evidence>
<sequence>MKSRLRFSTQTAAIALLVGMTGAAVAQSNEPVETVTVTGYRAALASALNAKQNSSLVMESVAAEDIGKMPDQNVTESLQRLPGIQIARDQGKGTRVLINGLRQNLTTLNGDIFLTGKEFYVSGEAANGGAGANAQYASMEGIPSEEIGGIDVYKTPTAALTEGGMGGIINLKTRDPFAAKDEFSVTAALRGTSTSYSSLARLSPNATLVASYKPNNTFAITGSVSYDNTDTRTREYEAYNRAPWNISTTAVKGYSGTGPLNDTNGETNISQSYISPQYGYFSDIYSQNRTIGGTLGAAWNVTSSVQTTLNYFYSHISDKQTNFSNKVGFNGSGASSNTPGSGMPGINADKPYSIDGNGVIDTAQFYLQGAETATLLQRQNSDAHNLQWHTSFDDGGPLTFSLDVSYAVAHAKLRAAQQDIEHGFYTAQGGTTSAAPTAPGCNNFSPACTNGNPPILLDWNNGGDSGLPSATYVGKYADALSNPAYVLFKSAWAWANQSKQEQDAIRAEAVYKPGFLKSVDGFLTAGFRVAQRNVWQNFGRYLIDGRDVNGNYINNCCYAAGNGPGLYYQDPGYAAIPYDTAVSNPSLALTVNSFAFGNMIVKNPTTGGMGSPETFLNTIWNQAANVPTNTPAAIVNGTTVTACTATPAPAACAVPAKTKVPNNSEALYTDTLSSFKVHESTQSFYVMGDIGTKDKGFHINGGVRVVLTSQSVTGATSAATVYSAGTATWNGVNSNNIPFTQVKHSVDILPSFNLTLYPTDEQIIRLSAARVVSPADLFNLGLGQSYNFTRETGGRVNTNKTSPSYGTKDGYRFANGSSGNPQLDPYRANQFNLSWEDYFAPEAMISAGIFYKQIESFEVNQPVNTTVVDDFGGSAGPVSMAVNAGHGSIYGLELAGQYVTDIGLGLAANYTYTQSSSAMYTDFAKHLPIPDVSDHSATATVFYSKFGLDARMSYSWRSKAVNGGIGGSTFSPVVSATGNSKTYGIYSAPYGQLDAQVSYDFFDHYQIYVSAQNLTEEAYHTYMQFPNQPFTYDNSGTRYFFGVRASF</sequence>
<dbReference type="PANTHER" id="PTHR40980:SF3">
    <property type="entry name" value="TONB-DEPENDENT RECEPTOR-LIKE BETA-BARREL DOMAIN-CONTAINING PROTEIN"/>
    <property type="match status" value="1"/>
</dbReference>
<dbReference type="GO" id="GO:0009279">
    <property type="term" value="C:cell outer membrane"/>
    <property type="evidence" value="ECO:0007669"/>
    <property type="project" value="UniProtKB-SubCell"/>
</dbReference>
<evidence type="ECO:0000256" key="2">
    <source>
        <dbReference type="ARBA" id="ARBA00023136"/>
    </source>
</evidence>
<keyword evidence="3" id="KW-0998">Cell outer membrane</keyword>
<comment type="similarity">
    <text evidence="4">Belongs to the TonB-dependent receptor family.</text>
</comment>
<keyword evidence="9" id="KW-1185">Reference proteome</keyword>
<dbReference type="Gene3D" id="2.170.130.10">
    <property type="entry name" value="TonB-dependent receptor, plug domain"/>
    <property type="match status" value="1"/>
</dbReference>
<evidence type="ECO:0000259" key="7">
    <source>
        <dbReference type="Pfam" id="PF07715"/>
    </source>
</evidence>
<dbReference type="Proteomes" id="UP000570514">
    <property type="component" value="Unassembled WGS sequence"/>
</dbReference>
<dbReference type="AlphaFoldDB" id="A0A846MVL7"/>
<dbReference type="InterPro" id="IPR012910">
    <property type="entry name" value="Plug_dom"/>
</dbReference>
<dbReference type="Pfam" id="PF07715">
    <property type="entry name" value="Plug"/>
    <property type="match status" value="1"/>
</dbReference>
<dbReference type="InterPro" id="IPR036942">
    <property type="entry name" value="Beta-barrel_TonB_sf"/>
</dbReference>
<keyword evidence="8" id="KW-0675">Receptor</keyword>
<accession>A0A846MVL7</accession>
<proteinExistence type="inferred from homology"/>
<keyword evidence="2 4" id="KW-0472">Membrane</keyword>